<dbReference type="GO" id="GO:0016301">
    <property type="term" value="F:kinase activity"/>
    <property type="evidence" value="ECO:0007669"/>
    <property type="project" value="UniProtKB-KW"/>
</dbReference>
<keyword evidence="2" id="KW-1185">Reference proteome</keyword>
<comment type="caution">
    <text evidence="1">The sequence shown here is derived from an EMBL/GenBank/DDBJ whole genome shotgun (WGS) entry which is preliminary data.</text>
</comment>
<keyword evidence="1" id="KW-0418">Kinase</keyword>
<accession>A0ABV5V385</accession>
<keyword evidence="1" id="KW-0548">Nucleotidyltransferase</keyword>
<dbReference type="InterPro" id="IPR027417">
    <property type="entry name" value="P-loop_NTPase"/>
</dbReference>
<dbReference type="Proteomes" id="UP001589613">
    <property type="component" value="Unassembled WGS sequence"/>
</dbReference>
<keyword evidence="1" id="KW-0808">Transferase</keyword>
<reference evidence="1 2" key="1">
    <citation type="submission" date="2024-09" db="EMBL/GenBank/DDBJ databases">
        <authorList>
            <person name="Sun Q."/>
            <person name="Mori K."/>
        </authorList>
    </citation>
    <scope>NUCLEOTIDE SEQUENCE [LARGE SCALE GENOMIC DNA]</scope>
    <source>
        <strain evidence="1 2">JCM 12763</strain>
    </source>
</reference>
<dbReference type="RefSeq" id="WP_181409550.1">
    <property type="nucleotide sequence ID" value="NZ_JBHMAX010000017.1"/>
</dbReference>
<dbReference type="Gene3D" id="3.40.50.300">
    <property type="entry name" value="P-loop containing nucleotide triphosphate hydrolases"/>
    <property type="match status" value="1"/>
</dbReference>
<dbReference type="InterPro" id="IPR003203">
    <property type="entry name" value="CobU/CobP"/>
</dbReference>
<evidence type="ECO:0000313" key="2">
    <source>
        <dbReference type="Proteomes" id="UP001589613"/>
    </source>
</evidence>
<name>A0ABV5V385_9MICO</name>
<gene>
    <name evidence="1" type="ORF">ACFFN0_09290</name>
</gene>
<evidence type="ECO:0000313" key="1">
    <source>
        <dbReference type="EMBL" id="MFB9732237.1"/>
    </source>
</evidence>
<protein>
    <submittedName>
        <fullName evidence="1">Bifunctional adenosylcobinamide kinase/adenosylcobinamide-phosphate guanylyltransferase</fullName>
    </submittedName>
</protein>
<proteinExistence type="predicted"/>
<dbReference type="GO" id="GO:0016779">
    <property type="term" value="F:nucleotidyltransferase activity"/>
    <property type="evidence" value="ECO:0007669"/>
    <property type="project" value="UniProtKB-KW"/>
</dbReference>
<sequence>MTTTLVIGGPRNGAARHARSLLSAHPQVTHLVTHDGPGTEESPDGWRLVQTRELSRSILGSRHPVLVDDLTDWLRGTLDGEDLWDDPASARGLVQDRLDELAVAASAVPFDVVVLTTEPSWSLPPADPRDAFLVDLLAHANERVSTVSGQVHAIVAGRVLDLTDAPAVGR</sequence>
<dbReference type="EMBL" id="JBHMAX010000017">
    <property type="protein sequence ID" value="MFB9732237.1"/>
    <property type="molecule type" value="Genomic_DNA"/>
</dbReference>
<dbReference type="Pfam" id="PF02283">
    <property type="entry name" value="CobU"/>
    <property type="match status" value="1"/>
</dbReference>
<dbReference type="SUPFAM" id="SSF52540">
    <property type="entry name" value="P-loop containing nucleoside triphosphate hydrolases"/>
    <property type="match status" value="1"/>
</dbReference>
<organism evidence="1 2">
    <name type="scientific">Ornithinimicrobium kibberense</name>
    <dbReference type="NCBI Taxonomy" id="282060"/>
    <lineage>
        <taxon>Bacteria</taxon>
        <taxon>Bacillati</taxon>
        <taxon>Actinomycetota</taxon>
        <taxon>Actinomycetes</taxon>
        <taxon>Micrococcales</taxon>
        <taxon>Ornithinimicrobiaceae</taxon>
        <taxon>Ornithinimicrobium</taxon>
    </lineage>
</organism>